<dbReference type="PANTHER" id="PTHR43854">
    <property type="entry name" value="INDOLEPYRUVATE OXIDOREDUCTASE SUBUNIT IORB"/>
    <property type="match status" value="1"/>
</dbReference>
<evidence type="ECO:0000313" key="3">
    <source>
        <dbReference type="EMBL" id="MQL52335.1"/>
    </source>
</evidence>
<reference evidence="3 4" key="1">
    <citation type="submission" date="2019-10" db="EMBL/GenBank/DDBJ databases">
        <title>Comparative genomics of sulfur disproportionating microorganisms.</title>
        <authorList>
            <person name="Ward L.M."/>
            <person name="Bertran E."/>
            <person name="Johnston D."/>
        </authorList>
    </citation>
    <scope>NUCLEOTIDE SEQUENCE [LARGE SCALE GENOMIC DNA]</scope>
    <source>
        <strain evidence="3 4">DSM 14055</strain>
    </source>
</reference>
<protein>
    <submittedName>
        <fullName evidence="3">Pyruvate ferredoxin oxidoreductase</fullName>
    </submittedName>
</protein>
<dbReference type="AlphaFoldDB" id="A0A6N7IQH5"/>
<dbReference type="OrthoDB" id="9789125at2"/>
<dbReference type="GO" id="GO:0016903">
    <property type="term" value="F:oxidoreductase activity, acting on the aldehyde or oxo group of donors"/>
    <property type="evidence" value="ECO:0007669"/>
    <property type="project" value="InterPro"/>
</dbReference>
<organism evidence="3 4">
    <name type="scientific">Desulfofundulus thermobenzoicus</name>
    <dbReference type="NCBI Taxonomy" id="29376"/>
    <lineage>
        <taxon>Bacteria</taxon>
        <taxon>Bacillati</taxon>
        <taxon>Bacillota</taxon>
        <taxon>Clostridia</taxon>
        <taxon>Eubacteriales</taxon>
        <taxon>Peptococcaceae</taxon>
        <taxon>Desulfofundulus</taxon>
    </lineage>
</organism>
<dbReference type="PANTHER" id="PTHR43854:SF1">
    <property type="entry name" value="INDOLEPYRUVATE OXIDOREDUCTASE SUBUNIT IORB"/>
    <property type="match status" value="1"/>
</dbReference>
<feature type="domain" description="Pyruvate/ketoisovalerate oxidoreductase catalytic" evidence="2">
    <location>
        <begin position="11"/>
        <end position="191"/>
    </location>
</feature>
<keyword evidence="3" id="KW-0670">Pyruvate</keyword>
<dbReference type="SUPFAM" id="SSF53323">
    <property type="entry name" value="Pyruvate-ferredoxin oxidoreductase, PFOR, domain III"/>
    <property type="match status" value="1"/>
</dbReference>
<evidence type="ECO:0000256" key="1">
    <source>
        <dbReference type="ARBA" id="ARBA00023002"/>
    </source>
</evidence>
<keyword evidence="4" id="KW-1185">Reference proteome</keyword>
<evidence type="ECO:0000259" key="2">
    <source>
        <dbReference type="Pfam" id="PF01558"/>
    </source>
</evidence>
<dbReference type="Gene3D" id="3.40.920.10">
    <property type="entry name" value="Pyruvate-ferredoxin oxidoreductase, PFOR, domain III"/>
    <property type="match status" value="1"/>
</dbReference>
<gene>
    <name evidence="3" type="ORF">GFC01_08630</name>
</gene>
<dbReference type="InterPro" id="IPR002869">
    <property type="entry name" value="Pyrv_flavodox_OxRed_cen"/>
</dbReference>
<dbReference type="Pfam" id="PF01558">
    <property type="entry name" value="POR"/>
    <property type="match status" value="1"/>
</dbReference>
<sequence length="196" mass="20433">MNCDIVITGVGGQGNVLASRLLARAAMEAGLAVFTSEMIGMAQREGVVMSQVRMGRQPAGPLIPDGSADVLLGFEPSEAARALCKLKPGGVVITSSAPVVPVTAALGLCRYDAGAVLAYLRSAVPSLYAFDAPALAQRAGNAKTLNTVMLGALASLKLLPFSGEHLLRVLLDSLPESLRETNRRAFRLGYEILGVN</sequence>
<keyword evidence="1" id="KW-0560">Oxidoreductase</keyword>
<accession>A0A6N7IQH5</accession>
<comment type="caution">
    <text evidence="3">The sequence shown here is derived from an EMBL/GenBank/DDBJ whole genome shotgun (WGS) entry which is preliminary data.</text>
</comment>
<name>A0A6N7IQH5_9FIRM</name>
<dbReference type="InterPro" id="IPR019752">
    <property type="entry name" value="Pyrv/ketoisovalerate_OxRed_cat"/>
</dbReference>
<dbReference type="EMBL" id="WHYR01000020">
    <property type="protein sequence ID" value="MQL52335.1"/>
    <property type="molecule type" value="Genomic_DNA"/>
</dbReference>
<dbReference type="RefSeq" id="WP_152946336.1">
    <property type="nucleotide sequence ID" value="NZ_WHYR01000020.1"/>
</dbReference>
<proteinExistence type="predicted"/>
<dbReference type="InterPro" id="IPR052198">
    <property type="entry name" value="IorB_Oxidoreductase"/>
</dbReference>
<dbReference type="Proteomes" id="UP000441717">
    <property type="component" value="Unassembled WGS sequence"/>
</dbReference>
<evidence type="ECO:0000313" key="4">
    <source>
        <dbReference type="Proteomes" id="UP000441717"/>
    </source>
</evidence>